<dbReference type="InterPro" id="IPR027417">
    <property type="entry name" value="P-loop_NTPase"/>
</dbReference>
<keyword evidence="2" id="KW-1185">Reference proteome</keyword>
<dbReference type="RefSeq" id="WP_193931819.1">
    <property type="nucleotide sequence ID" value="NZ_CAWPMZ010000040.1"/>
</dbReference>
<evidence type="ECO:0000313" key="2">
    <source>
        <dbReference type="Proteomes" id="UP000651156"/>
    </source>
</evidence>
<evidence type="ECO:0000313" key="1">
    <source>
        <dbReference type="EMBL" id="MBE9190644.1"/>
    </source>
</evidence>
<reference evidence="1 2" key="1">
    <citation type="submission" date="2020-10" db="EMBL/GenBank/DDBJ databases">
        <authorList>
            <person name="Castelo-Branco R."/>
            <person name="Eusebio N."/>
            <person name="Adriana R."/>
            <person name="Vieira A."/>
            <person name="Brugerolle De Fraissinette N."/>
            <person name="Rezende De Castro R."/>
            <person name="Schneider M.P."/>
            <person name="Vasconcelos V."/>
            <person name="Leao P.N."/>
        </authorList>
    </citation>
    <scope>NUCLEOTIDE SEQUENCE [LARGE SCALE GENOMIC DNA]</scope>
    <source>
        <strain evidence="1 2">LEGE 06123</strain>
    </source>
</reference>
<proteinExistence type="predicted"/>
<evidence type="ECO:0008006" key="3">
    <source>
        <dbReference type="Google" id="ProtNLM"/>
    </source>
</evidence>
<protein>
    <recommendedName>
        <fullName evidence="3">Sulfotransferase family protein</fullName>
    </recommendedName>
</protein>
<dbReference type="Proteomes" id="UP000651156">
    <property type="component" value="Unassembled WGS sequence"/>
</dbReference>
<sequence length="210" mass="24498">MNIFILCTGRCGSTTFIQACQHISNYTAAHESRISLLGNERLNYPENHIEADNRLSWFLGRLDEKFGDRAFYVHLIRNQNDTAESFNSRWQYKKSIIRGYARDILMRDEEKEKEQLSICKDYCDTINTNIKLFLKDKSKQMTFKLENATNDFCEFWQRIGAQGDLSAAIDVWSTKYNSTQISVTSVQHKSQSQGKLRTVKKIVKDIVRNF</sequence>
<organism evidence="1 2">
    <name type="scientific">Gloeocapsopsis crepidinum LEGE 06123</name>
    <dbReference type="NCBI Taxonomy" id="588587"/>
    <lineage>
        <taxon>Bacteria</taxon>
        <taxon>Bacillati</taxon>
        <taxon>Cyanobacteriota</taxon>
        <taxon>Cyanophyceae</taxon>
        <taxon>Oscillatoriophycideae</taxon>
        <taxon>Chroococcales</taxon>
        <taxon>Chroococcaceae</taxon>
        <taxon>Gloeocapsopsis</taxon>
    </lineage>
</organism>
<dbReference type="EMBL" id="JADEWN010000019">
    <property type="protein sequence ID" value="MBE9190644.1"/>
    <property type="molecule type" value="Genomic_DNA"/>
</dbReference>
<name>A0ABR9UQV5_9CHRO</name>
<comment type="caution">
    <text evidence="1">The sequence shown here is derived from an EMBL/GenBank/DDBJ whole genome shotgun (WGS) entry which is preliminary data.</text>
</comment>
<dbReference type="Gene3D" id="3.40.50.300">
    <property type="entry name" value="P-loop containing nucleotide triphosphate hydrolases"/>
    <property type="match status" value="1"/>
</dbReference>
<gene>
    <name evidence="1" type="ORF">IQ230_09775</name>
</gene>
<dbReference type="SUPFAM" id="SSF52540">
    <property type="entry name" value="P-loop containing nucleoside triphosphate hydrolases"/>
    <property type="match status" value="1"/>
</dbReference>
<accession>A0ABR9UQV5</accession>